<dbReference type="EMBL" id="CM000784">
    <property type="protein sequence ID" value="AQL00702.1"/>
    <property type="molecule type" value="Genomic_DNA"/>
</dbReference>
<protein>
    <submittedName>
        <fullName evidence="1">Uncharacterized protein</fullName>
    </submittedName>
</protein>
<reference evidence="1" key="1">
    <citation type="submission" date="2015-12" db="EMBL/GenBank/DDBJ databases">
        <title>Update maize B73 reference genome by single molecule sequencing technologies.</title>
        <authorList>
            <consortium name="Maize Genome Sequencing Project"/>
            <person name="Ware D."/>
        </authorList>
    </citation>
    <scope>NUCLEOTIDE SEQUENCE</scope>
    <source>
        <tissue evidence="1">Seedling</tissue>
    </source>
</reference>
<gene>
    <name evidence="1" type="ORF">ZEAMMB73_Zm00001d012778</name>
</gene>
<organism evidence="1">
    <name type="scientific">Zea mays</name>
    <name type="common">Maize</name>
    <dbReference type="NCBI Taxonomy" id="4577"/>
    <lineage>
        <taxon>Eukaryota</taxon>
        <taxon>Viridiplantae</taxon>
        <taxon>Streptophyta</taxon>
        <taxon>Embryophyta</taxon>
        <taxon>Tracheophyta</taxon>
        <taxon>Spermatophyta</taxon>
        <taxon>Magnoliopsida</taxon>
        <taxon>Liliopsida</taxon>
        <taxon>Poales</taxon>
        <taxon>Poaceae</taxon>
        <taxon>PACMAD clade</taxon>
        <taxon>Panicoideae</taxon>
        <taxon>Andropogonodae</taxon>
        <taxon>Andropogoneae</taxon>
        <taxon>Tripsacinae</taxon>
        <taxon>Zea</taxon>
    </lineage>
</organism>
<evidence type="ECO:0000313" key="1">
    <source>
        <dbReference type="EMBL" id="AQL00702.1"/>
    </source>
</evidence>
<accession>A0A1D6GCE3</accession>
<dbReference type="AlphaFoldDB" id="A0A1D6GCE3"/>
<proteinExistence type="predicted"/>
<sequence>MTSTYSLTGKRYSLCTSQSNSEPLFCLIPPATYMDLDGFLHIRKAGRAF</sequence>
<name>A0A1D6GCE3_MAIZE</name>